<protein>
    <submittedName>
        <fullName evidence="3">Uncharacterized protein</fullName>
    </submittedName>
</protein>
<name>A0A8J2PAJ4_9HEXA</name>
<dbReference type="PANTHER" id="PTHR23422">
    <property type="entry name" value="DIPEPTIDYL PEPTIDASE III-RELATED"/>
    <property type="match status" value="1"/>
</dbReference>
<sequence>DLRQSWDEIKQRVHSLSEREKQLGLGEKGITTYFSDNCTFDDAELLNRFMKSKNMEAYITRVFKTVKGSVTHYEIRSASVELNDGSEKTHEFEGAQITFTKGDYSPLLASVNRYLSLAKEHCANDTERQMLECYIQSFQNGSLDDHIEGSKHWVHDQGPAIET</sequence>
<dbReference type="Proteomes" id="UP000708208">
    <property type="component" value="Unassembled WGS sequence"/>
</dbReference>
<organism evidence="3 4">
    <name type="scientific">Allacma fusca</name>
    <dbReference type="NCBI Taxonomy" id="39272"/>
    <lineage>
        <taxon>Eukaryota</taxon>
        <taxon>Metazoa</taxon>
        <taxon>Ecdysozoa</taxon>
        <taxon>Arthropoda</taxon>
        <taxon>Hexapoda</taxon>
        <taxon>Collembola</taxon>
        <taxon>Symphypleona</taxon>
        <taxon>Sminthuridae</taxon>
        <taxon>Allacma</taxon>
    </lineage>
</organism>
<dbReference type="GO" id="GO:0005737">
    <property type="term" value="C:cytoplasm"/>
    <property type="evidence" value="ECO:0007669"/>
    <property type="project" value="TreeGrafter"/>
</dbReference>
<dbReference type="PANTHER" id="PTHR23422:SF11">
    <property type="entry name" value="DIPEPTIDYL PEPTIDASE 3"/>
    <property type="match status" value="1"/>
</dbReference>
<dbReference type="Pfam" id="PF03571">
    <property type="entry name" value="Peptidase_M49"/>
    <property type="match status" value="1"/>
</dbReference>
<dbReference type="GO" id="GO:0046872">
    <property type="term" value="F:metal ion binding"/>
    <property type="evidence" value="ECO:0007669"/>
    <property type="project" value="UniProtKB-KW"/>
</dbReference>
<reference evidence="3" key="1">
    <citation type="submission" date="2021-06" db="EMBL/GenBank/DDBJ databases">
        <authorList>
            <person name="Hodson N. C."/>
            <person name="Mongue J. A."/>
            <person name="Jaron S. K."/>
        </authorList>
    </citation>
    <scope>NUCLEOTIDE SEQUENCE</scope>
</reference>
<feature type="non-terminal residue" evidence="3">
    <location>
        <position position="1"/>
    </location>
</feature>
<keyword evidence="4" id="KW-1185">Reference proteome</keyword>
<accession>A0A8J2PAJ4</accession>
<dbReference type="GO" id="GO:0008239">
    <property type="term" value="F:dipeptidyl-peptidase activity"/>
    <property type="evidence" value="ECO:0007669"/>
    <property type="project" value="TreeGrafter"/>
</dbReference>
<comment type="caution">
    <text evidence="3">The sequence shown here is derived from an EMBL/GenBank/DDBJ whole genome shotgun (WGS) entry which is preliminary data.</text>
</comment>
<evidence type="ECO:0000256" key="2">
    <source>
        <dbReference type="ARBA" id="ARBA00022801"/>
    </source>
</evidence>
<gene>
    <name evidence="3" type="ORF">AFUS01_LOCUS31453</name>
</gene>
<proteinExistence type="predicted"/>
<dbReference type="OrthoDB" id="4694525at2759"/>
<evidence type="ECO:0000256" key="1">
    <source>
        <dbReference type="ARBA" id="ARBA00022723"/>
    </source>
</evidence>
<dbReference type="InterPro" id="IPR039461">
    <property type="entry name" value="Peptidase_M49"/>
</dbReference>
<evidence type="ECO:0000313" key="4">
    <source>
        <dbReference type="Proteomes" id="UP000708208"/>
    </source>
</evidence>
<dbReference type="AlphaFoldDB" id="A0A8J2PAJ4"/>
<evidence type="ECO:0000313" key="3">
    <source>
        <dbReference type="EMBL" id="CAG7821096.1"/>
    </source>
</evidence>
<dbReference type="EMBL" id="CAJVCH010499883">
    <property type="protein sequence ID" value="CAG7821096.1"/>
    <property type="molecule type" value="Genomic_DNA"/>
</dbReference>
<keyword evidence="1" id="KW-0479">Metal-binding</keyword>
<keyword evidence="2" id="KW-0378">Hydrolase</keyword>